<organism evidence="3 4">
    <name type="scientific">Aestuariivirga litoralis</name>
    <dbReference type="NCBI Taxonomy" id="2650924"/>
    <lineage>
        <taxon>Bacteria</taxon>
        <taxon>Pseudomonadati</taxon>
        <taxon>Pseudomonadota</taxon>
        <taxon>Alphaproteobacteria</taxon>
        <taxon>Hyphomicrobiales</taxon>
        <taxon>Aestuariivirgaceae</taxon>
        <taxon>Aestuariivirga</taxon>
    </lineage>
</organism>
<dbReference type="AlphaFoldDB" id="A0A2W2BCK8"/>
<evidence type="ECO:0000256" key="1">
    <source>
        <dbReference type="SAM" id="MobiDB-lite"/>
    </source>
</evidence>
<evidence type="ECO:0000313" key="3">
    <source>
        <dbReference type="EMBL" id="PZF77954.1"/>
    </source>
</evidence>
<reference evidence="4" key="1">
    <citation type="submission" date="2018-06" db="EMBL/GenBank/DDBJ databases">
        <title>Aestuariibacter litoralis strain KCTC 52945T.</title>
        <authorList>
            <person name="Li X."/>
            <person name="Salam N."/>
            <person name="Li J.-L."/>
            <person name="Chen Y.-M."/>
            <person name="Yang Z.-W."/>
            <person name="Zhang L.-Y."/>
            <person name="Han M.-X."/>
            <person name="Xiao M."/>
            <person name="Li W.-J."/>
        </authorList>
    </citation>
    <scope>NUCLEOTIDE SEQUENCE [LARGE SCALE GENOMIC DNA]</scope>
    <source>
        <strain evidence="4">KCTC 52945</strain>
    </source>
</reference>
<name>A0A2W2BCK8_9HYPH</name>
<feature type="region of interest" description="Disordered" evidence="1">
    <location>
        <begin position="1"/>
        <end position="82"/>
    </location>
</feature>
<feature type="transmembrane region" description="Helical" evidence="2">
    <location>
        <begin position="116"/>
        <end position="141"/>
    </location>
</feature>
<feature type="compositionally biased region" description="Polar residues" evidence="1">
    <location>
        <begin position="1"/>
        <end position="16"/>
    </location>
</feature>
<accession>A0A2W2BCK8</accession>
<keyword evidence="2" id="KW-0812">Transmembrane</keyword>
<sequence>MTADNSNDNGHQTQGEAGSAGPRGRKPARKRSGGMAKRGRKATASRRSSASSRGSTQAEQAPARSRSTRGRGKSISNSSGGFGARLLARAGRAIPLASRGLGDQRVVQRLADERPYVLGAIGLGIGAVIGLMLPGTLSSMAGRSRRGRTSR</sequence>
<feature type="compositionally biased region" description="Basic residues" evidence="1">
    <location>
        <begin position="23"/>
        <end position="44"/>
    </location>
</feature>
<dbReference type="RefSeq" id="WP_111196790.1">
    <property type="nucleotide sequence ID" value="NZ_QKVK01000002.1"/>
</dbReference>
<evidence type="ECO:0000256" key="2">
    <source>
        <dbReference type="SAM" id="Phobius"/>
    </source>
</evidence>
<dbReference type="EMBL" id="QKVK01000002">
    <property type="protein sequence ID" value="PZF77954.1"/>
    <property type="molecule type" value="Genomic_DNA"/>
</dbReference>
<dbReference type="Proteomes" id="UP000248795">
    <property type="component" value="Unassembled WGS sequence"/>
</dbReference>
<proteinExistence type="predicted"/>
<gene>
    <name evidence="3" type="ORF">DK847_05875</name>
</gene>
<comment type="caution">
    <text evidence="3">The sequence shown here is derived from an EMBL/GenBank/DDBJ whole genome shotgun (WGS) entry which is preliminary data.</text>
</comment>
<keyword evidence="4" id="KW-1185">Reference proteome</keyword>
<evidence type="ECO:0000313" key="4">
    <source>
        <dbReference type="Proteomes" id="UP000248795"/>
    </source>
</evidence>
<feature type="compositionally biased region" description="Low complexity" evidence="1">
    <location>
        <begin position="45"/>
        <end position="56"/>
    </location>
</feature>
<keyword evidence="2" id="KW-0472">Membrane</keyword>
<protein>
    <submittedName>
        <fullName evidence="3">Uncharacterized protein</fullName>
    </submittedName>
</protein>
<keyword evidence="2" id="KW-1133">Transmembrane helix</keyword>